<protein>
    <submittedName>
        <fullName evidence="2">Uncharacterized protein</fullName>
    </submittedName>
</protein>
<gene>
    <name evidence="2" type="ORF">M9Y10_035933</name>
</gene>
<reference evidence="2 3" key="1">
    <citation type="submission" date="2024-04" db="EMBL/GenBank/DDBJ databases">
        <title>Tritrichomonas musculus Genome.</title>
        <authorList>
            <person name="Alves-Ferreira E."/>
            <person name="Grigg M."/>
            <person name="Lorenzi H."/>
            <person name="Galac M."/>
        </authorList>
    </citation>
    <scope>NUCLEOTIDE SEQUENCE [LARGE SCALE GENOMIC DNA]</scope>
    <source>
        <strain evidence="2 3">EAF2021</strain>
    </source>
</reference>
<evidence type="ECO:0000256" key="1">
    <source>
        <dbReference type="SAM" id="MobiDB-lite"/>
    </source>
</evidence>
<feature type="region of interest" description="Disordered" evidence="1">
    <location>
        <begin position="56"/>
        <end position="78"/>
    </location>
</feature>
<accession>A0ABR2GVM5</accession>
<evidence type="ECO:0000313" key="2">
    <source>
        <dbReference type="EMBL" id="KAK8837989.1"/>
    </source>
</evidence>
<organism evidence="2 3">
    <name type="scientific">Tritrichomonas musculus</name>
    <dbReference type="NCBI Taxonomy" id="1915356"/>
    <lineage>
        <taxon>Eukaryota</taxon>
        <taxon>Metamonada</taxon>
        <taxon>Parabasalia</taxon>
        <taxon>Tritrichomonadida</taxon>
        <taxon>Tritrichomonadidae</taxon>
        <taxon>Tritrichomonas</taxon>
    </lineage>
</organism>
<dbReference type="Proteomes" id="UP001470230">
    <property type="component" value="Unassembled WGS sequence"/>
</dbReference>
<comment type="caution">
    <text evidence="2">The sequence shown here is derived from an EMBL/GenBank/DDBJ whole genome shotgun (WGS) entry which is preliminary data.</text>
</comment>
<evidence type="ECO:0000313" key="3">
    <source>
        <dbReference type="Proteomes" id="UP001470230"/>
    </source>
</evidence>
<name>A0ABR2GVM5_9EUKA</name>
<sequence>MTTTSEYNYYKLCIDKCVSEMNECKDNQKRDNLLRFFNYMQNEIQTLYDIGDFNLDLSANESEPEPEPESDGEYTDEQRKLDMEFANEFISEYNNDNINYNFDSDTPMF</sequence>
<feature type="compositionally biased region" description="Acidic residues" evidence="1">
    <location>
        <begin position="62"/>
        <end position="75"/>
    </location>
</feature>
<dbReference type="EMBL" id="JAPFFF010000057">
    <property type="protein sequence ID" value="KAK8837989.1"/>
    <property type="molecule type" value="Genomic_DNA"/>
</dbReference>
<keyword evidence="3" id="KW-1185">Reference proteome</keyword>
<proteinExistence type="predicted"/>